<dbReference type="OrthoDB" id="5421041at2759"/>
<dbReference type="EMBL" id="SWKV01000184">
    <property type="protein sequence ID" value="KAF3031195.1"/>
    <property type="molecule type" value="Genomic_DNA"/>
</dbReference>
<keyword evidence="3" id="KW-1185">Reference proteome</keyword>
<evidence type="ECO:0000313" key="3">
    <source>
        <dbReference type="Proteomes" id="UP000758155"/>
    </source>
</evidence>
<accession>A0A9P4WFV8</accession>
<protein>
    <submittedName>
        <fullName evidence="2">Uncharacterized protein</fullName>
    </submittedName>
</protein>
<evidence type="ECO:0000256" key="1">
    <source>
        <dbReference type="SAM" id="Coils"/>
    </source>
</evidence>
<proteinExistence type="predicted"/>
<name>A0A9P4WFV8_9PLEO</name>
<dbReference type="Gene3D" id="1.10.287.1490">
    <property type="match status" value="1"/>
</dbReference>
<comment type="caution">
    <text evidence="2">The sequence shown here is derived from an EMBL/GenBank/DDBJ whole genome shotgun (WGS) entry which is preliminary data.</text>
</comment>
<sequence length="518" mass="58865">MAAQTVTSHKRADSVVNGVEPVQDIQVTAQSFCKAVAFLASEHGFQMIDELVTSAPQRELEIKTRDKTIQDLRDEMVDLQKERDRFNNLQLSNFERRYENWKEENTSLREDIDEVEAVLEEKKTKVVVLQNQLKNLEARADDLERENAQITAKVKERGQQIGFLEAKLQHAQADLDGQAKEIEKVRNHANTLQDSFDNEANQHKVLREEANKIRARFKELLQYSVKFAELDLADVTNRMEQLWTDATVLVEDFFGQNLPDSILEKDWTGLRNNDIFKHQIPLPQSNTDVARKMRAAVILGALTRLIDRFVFQPTYLLDEQSGLREVLLDEAGLDPVKERYIRGILLSMSPDEQQANGEGIVHIVAHQLLDVINLRALLTPETFSTFPKALSTFVRQCQEEWKIVQRGKQKLEPDFGYLASSRHPWKLFDAANSETSNQGPSGQSPATTAIENNIVLIPRIYLVVSKAEPDPITHGCVLGKTHLDAAAEEMRNCLPNVPFTQASLSRHRSRPGRAVSKM</sequence>
<dbReference type="AlphaFoldDB" id="A0A9P4WFV8"/>
<evidence type="ECO:0000313" key="2">
    <source>
        <dbReference type="EMBL" id="KAF3031195.1"/>
    </source>
</evidence>
<dbReference type="SUPFAM" id="SSF57997">
    <property type="entry name" value="Tropomyosin"/>
    <property type="match status" value="1"/>
</dbReference>
<keyword evidence="1" id="KW-0175">Coiled coil</keyword>
<organism evidence="2 3">
    <name type="scientific">Didymella heteroderae</name>
    <dbReference type="NCBI Taxonomy" id="1769908"/>
    <lineage>
        <taxon>Eukaryota</taxon>
        <taxon>Fungi</taxon>
        <taxon>Dikarya</taxon>
        <taxon>Ascomycota</taxon>
        <taxon>Pezizomycotina</taxon>
        <taxon>Dothideomycetes</taxon>
        <taxon>Pleosporomycetidae</taxon>
        <taxon>Pleosporales</taxon>
        <taxon>Pleosporineae</taxon>
        <taxon>Didymellaceae</taxon>
        <taxon>Didymella</taxon>
    </lineage>
</organism>
<dbReference type="Proteomes" id="UP000758155">
    <property type="component" value="Unassembled WGS sequence"/>
</dbReference>
<reference evidence="2" key="1">
    <citation type="submission" date="2019-04" db="EMBL/GenBank/DDBJ databases">
        <title>Sequencing of skin fungus with MAO and IRED activity.</title>
        <authorList>
            <person name="Marsaioli A.J."/>
            <person name="Bonatto J.M.C."/>
            <person name="Reis Junior O."/>
        </authorList>
    </citation>
    <scope>NUCLEOTIDE SEQUENCE</scope>
    <source>
        <strain evidence="2">28M1</strain>
    </source>
</reference>
<feature type="coiled-coil region" evidence="1">
    <location>
        <begin position="62"/>
        <end position="188"/>
    </location>
</feature>
<gene>
    <name evidence="2" type="ORF">E8E12_000624</name>
</gene>